<dbReference type="GO" id="GO:0016887">
    <property type="term" value="F:ATP hydrolysis activity"/>
    <property type="evidence" value="ECO:0007669"/>
    <property type="project" value="InterPro"/>
</dbReference>
<dbReference type="InterPro" id="IPR003439">
    <property type="entry name" value="ABC_transporter-like_ATP-bd"/>
</dbReference>
<name>A0A7X3SN68_9HYPH</name>
<dbReference type="PANTHER" id="PTHR42798">
    <property type="entry name" value="LIPOPROTEIN-RELEASING SYSTEM ATP-BINDING PROTEIN LOLD"/>
    <property type="match status" value="1"/>
</dbReference>
<dbReference type="Pfam" id="PF00005">
    <property type="entry name" value="ABC_tran"/>
    <property type="match status" value="1"/>
</dbReference>
<dbReference type="SUPFAM" id="SSF52540">
    <property type="entry name" value="P-loop containing nucleoside triphosphate hydrolases"/>
    <property type="match status" value="1"/>
</dbReference>
<evidence type="ECO:0000256" key="1">
    <source>
        <dbReference type="SAM" id="MobiDB-lite"/>
    </source>
</evidence>
<organism evidence="3 4">
    <name type="scientific">Microvirga makkahensis</name>
    <dbReference type="NCBI Taxonomy" id="1128670"/>
    <lineage>
        <taxon>Bacteria</taxon>
        <taxon>Pseudomonadati</taxon>
        <taxon>Pseudomonadota</taxon>
        <taxon>Alphaproteobacteria</taxon>
        <taxon>Hyphomicrobiales</taxon>
        <taxon>Methylobacteriaceae</taxon>
        <taxon>Microvirga</taxon>
    </lineage>
</organism>
<dbReference type="GO" id="GO:0005524">
    <property type="term" value="F:ATP binding"/>
    <property type="evidence" value="ECO:0007669"/>
    <property type="project" value="UniProtKB-KW"/>
</dbReference>
<feature type="domain" description="ABC transporter" evidence="2">
    <location>
        <begin position="16"/>
        <end position="88"/>
    </location>
</feature>
<evidence type="ECO:0000259" key="2">
    <source>
        <dbReference type="Pfam" id="PF00005"/>
    </source>
</evidence>
<feature type="region of interest" description="Disordered" evidence="1">
    <location>
        <begin position="70"/>
        <end position="90"/>
    </location>
</feature>
<protein>
    <submittedName>
        <fullName evidence="3">ATP-binding cassette domain-containing protein</fullName>
    </submittedName>
</protein>
<sequence>MKPVGIDRTGRGLLRRRFLGFVFQGFNSTARTSAVENLERRLTYGDISHRERREKALMALVHVGLRARAHHQPSELTGGQQQRVAIARPP</sequence>
<dbReference type="PANTHER" id="PTHR42798:SF6">
    <property type="entry name" value="CELL DIVISION ATP-BINDING PROTEIN FTSE"/>
    <property type="match status" value="1"/>
</dbReference>
<dbReference type="EMBL" id="WURB01000003">
    <property type="protein sequence ID" value="MXQ11087.1"/>
    <property type="molecule type" value="Genomic_DNA"/>
</dbReference>
<gene>
    <name evidence="3" type="ORF">GR328_06395</name>
</gene>
<accession>A0A7X3SN68</accession>
<dbReference type="Proteomes" id="UP000436483">
    <property type="component" value="Unassembled WGS sequence"/>
</dbReference>
<reference evidence="3 4" key="2">
    <citation type="submission" date="2020-01" db="EMBL/GenBank/DDBJ databases">
        <title>Microvirga sp. nov., an arsenate reduction bacterium isolated from Tibet hotspring sediments.</title>
        <authorList>
            <person name="Xian W.-D."/>
            <person name="Li W.-J."/>
        </authorList>
    </citation>
    <scope>NUCLEOTIDE SEQUENCE [LARGE SCALE GENOMIC DNA]</scope>
    <source>
        <strain evidence="3 4">KCTC 23863</strain>
    </source>
</reference>
<dbReference type="InterPro" id="IPR027417">
    <property type="entry name" value="P-loop_NTPase"/>
</dbReference>
<evidence type="ECO:0000313" key="4">
    <source>
        <dbReference type="Proteomes" id="UP000436483"/>
    </source>
</evidence>
<dbReference type="RefSeq" id="WP_160883680.1">
    <property type="nucleotide sequence ID" value="NZ_WURB01000003.1"/>
</dbReference>
<reference evidence="3 4" key="1">
    <citation type="submission" date="2019-12" db="EMBL/GenBank/DDBJ databases">
        <authorList>
            <person name="Yuan C.-G."/>
        </authorList>
    </citation>
    <scope>NUCLEOTIDE SEQUENCE [LARGE SCALE GENOMIC DNA]</scope>
    <source>
        <strain evidence="3 4">KCTC 23863</strain>
    </source>
</reference>
<keyword evidence="3" id="KW-0067">ATP-binding</keyword>
<keyword evidence="3" id="KW-0547">Nucleotide-binding</keyword>
<dbReference type="AlphaFoldDB" id="A0A7X3SN68"/>
<comment type="caution">
    <text evidence="3">The sequence shown here is derived from an EMBL/GenBank/DDBJ whole genome shotgun (WGS) entry which is preliminary data.</text>
</comment>
<feature type="compositionally biased region" description="Polar residues" evidence="1">
    <location>
        <begin position="74"/>
        <end position="83"/>
    </location>
</feature>
<evidence type="ECO:0000313" key="3">
    <source>
        <dbReference type="EMBL" id="MXQ11087.1"/>
    </source>
</evidence>
<dbReference type="Gene3D" id="3.40.50.300">
    <property type="entry name" value="P-loop containing nucleotide triphosphate hydrolases"/>
    <property type="match status" value="1"/>
</dbReference>
<proteinExistence type="predicted"/>
<keyword evidence="4" id="KW-1185">Reference proteome</keyword>